<keyword evidence="2 4" id="KW-0808">Transferase</keyword>
<name>A0A542ZUS4_RARFA</name>
<dbReference type="PANTHER" id="PTHR43167">
    <property type="entry name" value="PUTATIVE (AFU_ORTHOLOGUE AFUA_6G01830)-RELATED"/>
    <property type="match status" value="1"/>
</dbReference>
<dbReference type="GO" id="GO:0032259">
    <property type="term" value="P:methylation"/>
    <property type="evidence" value="ECO:0007669"/>
    <property type="project" value="UniProtKB-KW"/>
</dbReference>
<keyword evidence="5" id="KW-1185">Reference proteome</keyword>
<dbReference type="GO" id="GO:0008171">
    <property type="term" value="F:O-methyltransferase activity"/>
    <property type="evidence" value="ECO:0007669"/>
    <property type="project" value="InterPro"/>
</dbReference>
<dbReference type="PANTHER" id="PTHR43167:SF1">
    <property type="entry name" value="PUTATIVE (AFU_ORTHOLOGUE AFUA_6G01830)-RELATED"/>
    <property type="match status" value="1"/>
</dbReference>
<sequence length="195" mass="20702">MDSPELQQARSRAAEFGIPAISPATGATLRTLAATLQAKTVVEVGTGAGVAALYLLAGMAPQGVLTTIDVEAEHQRQAKASFKASGIAPGRTRTILGRPGEVLPRLADSAYDLVLVAEWPEQLAEHVEQGLRLLRPGGVLAITNALWHDQVPDPARRDEPVTALRRIFARIREDESLAPVLLPVGSGLLVASKLR</sequence>
<dbReference type="RefSeq" id="WP_246045973.1">
    <property type="nucleotide sequence ID" value="NZ_BAAASV010000003.1"/>
</dbReference>
<evidence type="ECO:0000313" key="5">
    <source>
        <dbReference type="Proteomes" id="UP000315389"/>
    </source>
</evidence>
<evidence type="ECO:0000256" key="2">
    <source>
        <dbReference type="ARBA" id="ARBA00022679"/>
    </source>
</evidence>
<dbReference type="AlphaFoldDB" id="A0A542ZUS4"/>
<dbReference type="EMBL" id="VFOS01000001">
    <property type="protein sequence ID" value="TQL64049.1"/>
    <property type="molecule type" value="Genomic_DNA"/>
</dbReference>
<keyword evidence="3" id="KW-0949">S-adenosyl-L-methionine</keyword>
<reference evidence="4 5" key="1">
    <citation type="submission" date="2019-06" db="EMBL/GenBank/DDBJ databases">
        <title>Sequencing the genomes of 1000 actinobacteria strains.</title>
        <authorList>
            <person name="Klenk H.-P."/>
        </authorList>
    </citation>
    <scope>NUCLEOTIDE SEQUENCE [LARGE SCALE GENOMIC DNA]</scope>
    <source>
        <strain evidence="4 5">DSM 4813</strain>
    </source>
</reference>
<keyword evidence="1 4" id="KW-0489">Methyltransferase</keyword>
<dbReference type="Gene3D" id="3.40.50.150">
    <property type="entry name" value="Vaccinia Virus protein VP39"/>
    <property type="match status" value="1"/>
</dbReference>
<protein>
    <submittedName>
        <fullName evidence="4">Putative O-methyltransferase YrrM</fullName>
    </submittedName>
</protein>
<dbReference type="SUPFAM" id="SSF53335">
    <property type="entry name" value="S-adenosyl-L-methionine-dependent methyltransferases"/>
    <property type="match status" value="1"/>
</dbReference>
<evidence type="ECO:0000256" key="3">
    <source>
        <dbReference type="ARBA" id="ARBA00022691"/>
    </source>
</evidence>
<dbReference type="InterPro" id="IPR029063">
    <property type="entry name" value="SAM-dependent_MTases_sf"/>
</dbReference>
<dbReference type="Pfam" id="PF01596">
    <property type="entry name" value="Methyltransf_3"/>
    <property type="match status" value="1"/>
</dbReference>
<dbReference type="PROSITE" id="PS51682">
    <property type="entry name" value="SAM_OMT_I"/>
    <property type="match status" value="1"/>
</dbReference>
<organism evidence="4 5">
    <name type="scientific">Rarobacter faecitabidus</name>
    <dbReference type="NCBI Taxonomy" id="13243"/>
    <lineage>
        <taxon>Bacteria</taxon>
        <taxon>Bacillati</taxon>
        <taxon>Actinomycetota</taxon>
        <taxon>Actinomycetes</taxon>
        <taxon>Micrococcales</taxon>
        <taxon>Rarobacteraceae</taxon>
        <taxon>Rarobacter</taxon>
    </lineage>
</organism>
<dbReference type="InterPro" id="IPR002935">
    <property type="entry name" value="SAM_O-MeTrfase"/>
</dbReference>
<evidence type="ECO:0000313" key="4">
    <source>
        <dbReference type="EMBL" id="TQL64049.1"/>
    </source>
</evidence>
<proteinExistence type="predicted"/>
<evidence type="ECO:0000256" key="1">
    <source>
        <dbReference type="ARBA" id="ARBA00022603"/>
    </source>
</evidence>
<gene>
    <name evidence="4" type="ORF">FB461_0534</name>
</gene>
<dbReference type="CDD" id="cd02440">
    <property type="entry name" value="AdoMet_MTases"/>
    <property type="match status" value="1"/>
</dbReference>
<accession>A0A542ZUS4</accession>
<dbReference type="Proteomes" id="UP000315389">
    <property type="component" value="Unassembled WGS sequence"/>
</dbReference>
<comment type="caution">
    <text evidence="4">The sequence shown here is derived from an EMBL/GenBank/DDBJ whole genome shotgun (WGS) entry which is preliminary data.</text>
</comment>